<evidence type="ECO:0000313" key="2">
    <source>
        <dbReference type="EMBL" id="SIS60155.1"/>
    </source>
</evidence>
<dbReference type="STRING" id="1086013.SAMN05421774_101388"/>
<sequence length="148" mass="16331">MLLSRIAAALLATCLAWPISAKAQDFSIPIKKDDGWSAMLITLHGSGKIGIVVKPVSHQGRIGICGFVLLDSTTMDRYVHDIVQNTRIRLGRQQLLPNPDYLPIVVLRDGKIRFPDKAGCTLTRVTATPELMRQKLTIESRGGTIPDW</sequence>
<evidence type="ECO:0000313" key="3">
    <source>
        <dbReference type="Proteomes" id="UP000186141"/>
    </source>
</evidence>
<protein>
    <submittedName>
        <fullName evidence="2">Uncharacterized protein</fullName>
    </submittedName>
</protein>
<gene>
    <name evidence="2" type="ORF">SAMN05421774_101388</name>
</gene>
<evidence type="ECO:0000256" key="1">
    <source>
        <dbReference type="SAM" id="SignalP"/>
    </source>
</evidence>
<organism evidence="2 3">
    <name type="scientific">Gemmobacter megaterium</name>
    <dbReference type="NCBI Taxonomy" id="1086013"/>
    <lineage>
        <taxon>Bacteria</taxon>
        <taxon>Pseudomonadati</taxon>
        <taxon>Pseudomonadota</taxon>
        <taxon>Alphaproteobacteria</taxon>
        <taxon>Rhodobacterales</taxon>
        <taxon>Paracoccaceae</taxon>
        <taxon>Gemmobacter</taxon>
    </lineage>
</organism>
<dbReference type="Proteomes" id="UP000186141">
    <property type="component" value="Unassembled WGS sequence"/>
</dbReference>
<proteinExistence type="predicted"/>
<name>A0A1N7KF11_9RHOB</name>
<keyword evidence="1" id="KW-0732">Signal</keyword>
<reference evidence="2 3" key="1">
    <citation type="submission" date="2017-01" db="EMBL/GenBank/DDBJ databases">
        <authorList>
            <person name="Mah S.A."/>
            <person name="Swanson W.J."/>
            <person name="Moy G.W."/>
            <person name="Vacquier V.D."/>
        </authorList>
    </citation>
    <scope>NUCLEOTIDE SEQUENCE [LARGE SCALE GENOMIC DNA]</scope>
    <source>
        <strain evidence="2 3">DSM 26375</strain>
    </source>
</reference>
<dbReference type="EMBL" id="FTOT01000001">
    <property type="protein sequence ID" value="SIS60155.1"/>
    <property type="molecule type" value="Genomic_DNA"/>
</dbReference>
<feature type="signal peptide" evidence="1">
    <location>
        <begin position="1"/>
        <end position="23"/>
    </location>
</feature>
<feature type="chain" id="PRO_5012523619" evidence="1">
    <location>
        <begin position="24"/>
        <end position="148"/>
    </location>
</feature>
<dbReference type="AlphaFoldDB" id="A0A1N7KF11"/>
<keyword evidence="3" id="KW-1185">Reference proteome</keyword>
<accession>A0A1N7KF11</accession>